<evidence type="ECO:0000313" key="1">
    <source>
        <dbReference type="EMBL" id="PPR05005.1"/>
    </source>
</evidence>
<dbReference type="OrthoDB" id="2564568at2759"/>
<dbReference type="InParanoid" id="A0A409YPS5"/>
<gene>
    <name evidence="1" type="ORF">CVT26_012575</name>
</gene>
<dbReference type="EMBL" id="NHYE01000537">
    <property type="protein sequence ID" value="PPR05005.1"/>
    <property type="molecule type" value="Genomic_DNA"/>
</dbReference>
<organism evidence="1 2">
    <name type="scientific">Gymnopilus dilepis</name>
    <dbReference type="NCBI Taxonomy" id="231916"/>
    <lineage>
        <taxon>Eukaryota</taxon>
        <taxon>Fungi</taxon>
        <taxon>Dikarya</taxon>
        <taxon>Basidiomycota</taxon>
        <taxon>Agaricomycotina</taxon>
        <taxon>Agaricomycetes</taxon>
        <taxon>Agaricomycetidae</taxon>
        <taxon>Agaricales</taxon>
        <taxon>Agaricineae</taxon>
        <taxon>Hymenogastraceae</taxon>
        <taxon>Gymnopilus</taxon>
    </lineage>
</organism>
<dbReference type="Proteomes" id="UP000284706">
    <property type="component" value="Unassembled WGS sequence"/>
</dbReference>
<keyword evidence="2" id="KW-1185">Reference proteome</keyword>
<evidence type="ECO:0000313" key="2">
    <source>
        <dbReference type="Proteomes" id="UP000284706"/>
    </source>
</evidence>
<reference evidence="1 2" key="1">
    <citation type="journal article" date="2018" name="Evol. Lett.">
        <title>Horizontal gene cluster transfer increased hallucinogenic mushroom diversity.</title>
        <authorList>
            <person name="Reynolds H.T."/>
            <person name="Vijayakumar V."/>
            <person name="Gluck-Thaler E."/>
            <person name="Korotkin H.B."/>
            <person name="Matheny P.B."/>
            <person name="Slot J.C."/>
        </authorList>
    </citation>
    <scope>NUCLEOTIDE SEQUENCE [LARGE SCALE GENOMIC DNA]</scope>
    <source>
        <strain evidence="1 2">SRW20</strain>
    </source>
</reference>
<accession>A0A409YPS5</accession>
<name>A0A409YPS5_9AGAR</name>
<comment type="caution">
    <text evidence="1">The sequence shown here is derived from an EMBL/GenBank/DDBJ whole genome shotgun (WGS) entry which is preliminary data.</text>
</comment>
<protein>
    <submittedName>
        <fullName evidence="1">Uncharacterized protein</fullName>
    </submittedName>
</protein>
<sequence>MNLPSSTSLCHGESTKRQIQGSIEDHIYTMEGRFWVLSNFYSSFDEAAGSGLLLWVATGRSSSLRPSCKEHLASIRPDLPMMLLRIALVITTFAFLKQVLVFGLPAPGTTYELTTMVNYTIVTVSGACAASCSPVTRMVETCTTVDCLCTEANIDSFGSCMNCAVSSHNYRLPAAAAESYLDGILGSCHNAGYEFSSPLIRHRIDVPNPWSIPGESFPYCVLAIAAYTIAELLVAARESRRPQMLEKGLMEDKTPLTDAKI</sequence>
<proteinExistence type="predicted"/>
<dbReference type="AlphaFoldDB" id="A0A409YPS5"/>